<comment type="caution">
    <text evidence="8">The sequence shown here is derived from an EMBL/GenBank/DDBJ whole genome shotgun (WGS) entry which is preliminary data.</text>
</comment>
<evidence type="ECO:0000256" key="1">
    <source>
        <dbReference type="ARBA" id="ARBA00004123"/>
    </source>
</evidence>
<evidence type="ECO:0000256" key="3">
    <source>
        <dbReference type="ARBA" id="ARBA00023242"/>
    </source>
</evidence>
<proteinExistence type="predicted"/>
<dbReference type="InterPro" id="IPR055079">
    <property type="entry name" value="POP1_C"/>
</dbReference>
<keyword evidence="2" id="KW-0819">tRNA processing</keyword>
<keyword evidence="9" id="KW-1185">Reference proteome</keyword>
<evidence type="ECO:0000256" key="2">
    <source>
        <dbReference type="ARBA" id="ARBA00022694"/>
    </source>
</evidence>
<dbReference type="AlphaFoldDB" id="A0AAV5SVB7"/>
<dbReference type="Pfam" id="PF22770">
    <property type="entry name" value="POP1_C"/>
    <property type="match status" value="1"/>
</dbReference>
<feature type="domain" description="Pop1 N-terminal" evidence="5">
    <location>
        <begin position="47"/>
        <end position="85"/>
    </location>
</feature>
<protein>
    <submittedName>
        <fullName evidence="8">Uncharacterized protein</fullName>
    </submittedName>
</protein>
<sequence>EMADERPLTMAFNVTEFVEKRAAQIHDLLAVIDNSSLVAGEVTKGPRTAAQRLPRHMRRRAMSHNVKRMPRRFRAFARPYLERSKHRKKPPSRFARRRPMNLLLNYVRRQRSTAWLETHIWHAKRFHMVERWGYRLPDRSFQRAFRPIYRTTRRGAVVRDKSYLSCLLLSAPSQSTLISALSPLCCPASVEASLTGVGGRDGKRETTTLLYSRDAYPQGLIGPARFQWSTSVDGRSQLSLWLHPACRAAVLAELQQLLGLQICEQPEEVDEETKRKLDSPANITEWRAARAQVRTDVYEGRDGVKMEDLCDQLARFRLVGPKSLRVLAESLRLVEGEQAGEYEQHHACWREVYARVPPGELLDGLAISLLIEDPRCGKPARRGLLEREVPGPAVDPDEVDHPTPAAALWCREERLRVMEARVSNSEMAERRGASIGGLVGETAAKIPVVVVIRSAVDGEMTLSGADVIAPAGFGADLWIALQMRTARASGLRDELAAHAESATPAFPWDTVDSRAGGEEGKREKNEKEIKHLARPHNRRPSFWDGLSVKYPFSFEWAELLADWRKVGNCAASAAEPYVLRDRRLLQSLALFLAGRGGEKAVKQYQELVAEHSQALVQIQLDCVKRGRPRRFATICLGASEEVARKRAKGDESYAEPSRSDIKDQPKDQSNCDEEMEVDEEDMTKEEKKQWQNDMWKDVVSTEVAAREKPVSLREMFASKLVTKERKRALLNRKKKLRQKRRRMTAGTRAAEAERIAKEMAATSYRESATRQVCGRVLRGDFCFTAAKGRAIGLVPIQALEEIRARRGEVMVRNTTSKYYHAARATVSMARLTL</sequence>
<gene>
    <name evidence="8" type="ORF">PENTCL1PPCAC_9471</name>
</gene>
<dbReference type="GO" id="GO:0001682">
    <property type="term" value="P:tRNA 5'-leader removal"/>
    <property type="evidence" value="ECO:0007669"/>
    <property type="project" value="InterPro"/>
</dbReference>
<evidence type="ECO:0000259" key="5">
    <source>
        <dbReference type="Pfam" id="PF06978"/>
    </source>
</evidence>
<accession>A0AAV5SVB7</accession>
<feature type="compositionally biased region" description="Basic and acidic residues" evidence="4">
    <location>
        <begin position="646"/>
        <end position="666"/>
    </location>
</feature>
<evidence type="ECO:0000313" key="9">
    <source>
        <dbReference type="Proteomes" id="UP001432027"/>
    </source>
</evidence>
<name>A0AAV5SVB7_9BILA</name>
<feature type="compositionally biased region" description="Acidic residues" evidence="4">
    <location>
        <begin position="670"/>
        <end position="683"/>
    </location>
</feature>
<evidence type="ECO:0000259" key="6">
    <source>
        <dbReference type="Pfam" id="PF08170"/>
    </source>
</evidence>
<dbReference type="InterPro" id="IPR012590">
    <property type="entry name" value="POPLD_dom"/>
</dbReference>
<dbReference type="Proteomes" id="UP001432027">
    <property type="component" value="Unassembled WGS sequence"/>
</dbReference>
<reference evidence="8" key="1">
    <citation type="submission" date="2023-10" db="EMBL/GenBank/DDBJ databases">
        <title>Genome assembly of Pristionchus species.</title>
        <authorList>
            <person name="Yoshida K."/>
            <person name="Sommer R.J."/>
        </authorList>
    </citation>
    <scope>NUCLEOTIDE SEQUENCE</scope>
    <source>
        <strain evidence="8">RS0144</strain>
    </source>
</reference>
<evidence type="ECO:0000259" key="7">
    <source>
        <dbReference type="Pfam" id="PF22770"/>
    </source>
</evidence>
<feature type="domain" description="POPLD" evidence="6">
    <location>
        <begin position="464"/>
        <end position="556"/>
    </location>
</feature>
<dbReference type="Pfam" id="PF08170">
    <property type="entry name" value="POPLD"/>
    <property type="match status" value="1"/>
</dbReference>
<dbReference type="EMBL" id="BTSX01000003">
    <property type="protein sequence ID" value="GMS87296.1"/>
    <property type="molecule type" value="Genomic_DNA"/>
</dbReference>
<dbReference type="Pfam" id="PF06978">
    <property type="entry name" value="POP1_N"/>
    <property type="match status" value="2"/>
</dbReference>
<feature type="region of interest" description="Disordered" evidence="4">
    <location>
        <begin position="646"/>
        <end position="690"/>
    </location>
</feature>
<keyword evidence="3" id="KW-0539">Nucleus</keyword>
<dbReference type="PANTHER" id="PTHR22731:SF3">
    <property type="entry name" value="RIBONUCLEASES P_MRP PROTEIN SUBUNIT POP1"/>
    <property type="match status" value="1"/>
</dbReference>
<dbReference type="InterPro" id="IPR009723">
    <property type="entry name" value="Pop1_N"/>
</dbReference>
<feature type="domain" description="Pop1 N-terminal" evidence="5">
    <location>
        <begin position="98"/>
        <end position="170"/>
    </location>
</feature>
<dbReference type="InterPro" id="IPR039182">
    <property type="entry name" value="Pop1"/>
</dbReference>
<organism evidence="8 9">
    <name type="scientific">Pristionchus entomophagus</name>
    <dbReference type="NCBI Taxonomy" id="358040"/>
    <lineage>
        <taxon>Eukaryota</taxon>
        <taxon>Metazoa</taxon>
        <taxon>Ecdysozoa</taxon>
        <taxon>Nematoda</taxon>
        <taxon>Chromadorea</taxon>
        <taxon>Rhabditida</taxon>
        <taxon>Rhabditina</taxon>
        <taxon>Diplogasteromorpha</taxon>
        <taxon>Diplogasteroidea</taxon>
        <taxon>Neodiplogasteridae</taxon>
        <taxon>Pristionchus</taxon>
    </lineage>
</organism>
<evidence type="ECO:0000313" key="8">
    <source>
        <dbReference type="EMBL" id="GMS87296.1"/>
    </source>
</evidence>
<dbReference type="GO" id="GO:0005655">
    <property type="term" value="C:nucleolar ribonuclease P complex"/>
    <property type="evidence" value="ECO:0007669"/>
    <property type="project" value="InterPro"/>
</dbReference>
<feature type="region of interest" description="Disordered" evidence="4">
    <location>
        <begin position="506"/>
        <end position="527"/>
    </location>
</feature>
<dbReference type="PANTHER" id="PTHR22731">
    <property type="entry name" value="RIBONUCLEASES P/MRP PROTEIN SUBUNIT POP1"/>
    <property type="match status" value="1"/>
</dbReference>
<feature type="domain" description="POP1 C-terminal" evidence="7">
    <location>
        <begin position="614"/>
        <end position="826"/>
    </location>
</feature>
<feature type="non-terminal residue" evidence="8">
    <location>
        <position position="1"/>
    </location>
</feature>
<comment type="subcellular location">
    <subcellularLocation>
        <location evidence="1">Nucleus</location>
    </subcellularLocation>
</comment>
<evidence type="ECO:0000256" key="4">
    <source>
        <dbReference type="SAM" id="MobiDB-lite"/>
    </source>
</evidence>
<dbReference type="GO" id="GO:0000172">
    <property type="term" value="C:ribonuclease MRP complex"/>
    <property type="evidence" value="ECO:0007669"/>
    <property type="project" value="InterPro"/>
</dbReference>
<feature type="compositionally biased region" description="Basic and acidic residues" evidence="4">
    <location>
        <begin position="511"/>
        <end position="527"/>
    </location>
</feature>